<feature type="transmembrane region" description="Helical" evidence="6">
    <location>
        <begin position="140"/>
        <end position="161"/>
    </location>
</feature>
<evidence type="ECO:0000256" key="3">
    <source>
        <dbReference type="ARBA" id="ARBA00022989"/>
    </source>
</evidence>
<evidence type="ECO:0000313" key="8">
    <source>
        <dbReference type="EMBL" id="AZA14698.1"/>
    </source>
</evidence>
<dbReference type="PANTHER" id="PTHR21016">
    <property type="entry name" value="BETA-AMYLOID BINDING PROTEIN-RELATED"/>
    <property type="match status" value="1"/>
</dbReference>
<dbReference type="EMBL" id="CP033896">
    <property type="protein sequence ID" value="AZA14698.1"/>
    <property type="molecule type" value="Genomic_DNA"/>
</dbReference>
<feature type="domain" description="TM2" evidence="7">
    <location>
        <begin position="110"/>
        <end position="158"/>
    </location>
</feature>
<evidence type="ECO:0000256" key="4">
    <source>
        <dbReference type="ARBA" id="ARBA00023136"/>
    </source>
</evidence>
<feature type="transmembrane region" description="Helical" evidence="6">
    <location>
        <begin position="115"/>
        <end position="134"/>
    </location>
</feature>
<sequence>MTFPPAQGNHPSAEDEPDFFRSGTFDPAAAFDAAPNPGVQPPPQQSPLTPQQSAWPTADTAVPSWPAMTPEQAAQALSAQARAQVGSVPPAQRNIQQEIIDAARAEYATQSKNPLILWLLWLFVGIMGGHRFYLGHVGVGAAQLLTAGGCGIWWLIDAALIQQRLNEYNLRLAYEIGARYNLPPAVVALPPGNGMLPR</sequence>
<evidence type="ECO:0000313" key="9">
    <source>
        <dbReference type="Proteomes" id="UP000269019"/>
    </source>
</evidence>
<keyword evidence="3 6" id="KW-1133">Transmembrane helix</keyword>
<evidence type="ECO:0000259" key="7">
    <source>
        <dbReference type="Pfam" id="PF05154"/>
    </source>
</evidence>
<dbReference type="GO" id="GO:0016020">
    <property type="term" value="C:membrane"/>
    <property type="evidence" value="ECO:0007669"/>
    <property type="project" value="UniProtKB-SubCell"/>
</dbReference>
<keyword evidence="9" id="KW-1185">Reference proteome</keyword>
<evidence type="ECO:0000256" key="2">
    <source>
        <dbReference type="ARBA" id="ARBA00022692"/>
    </source>
</evidence>
<proteinExistence type="predicted"/>
<dbReference type="InterPro" id="IPR007829">
    <property type="entry name" value="TM2"/>
</dbReference>
<keyword evidence="4 6" id="KW-0472">Membrane</keyword>
<comment type="subcellular location">
    <subcellularLocation>
        <location evidence="1">Membrane</location>
        <topology evidence="1">Multi-pass membrane protein</topology>
    </subcellularLocation>
</comment>
<dbReference type="PANTHER" id="PTHR21016:SF25">
    <property type="entry name" value="TM2 DOMAIN-CONTAINING PROTEIN DDB_G0277895-RELATED"/>
    <property type="match status" value="1"/>
</dbReference>
<dbReference type="InterPro" id="IPR050932">
    <property type="entry name" value="TM2D1-3-like"/>
</dbReference>
<dbReference type="RefSeq" id="WP_206425797.1">
    <property type="nucleotide sequence ID" value="NZ_CP033896.1"/>
</dbReference>
<feature type="region of interest" description="Disordered" evidence="5">
    <location>
        <begin position="1"/>
        <end position="65"/>
    </location>
</feature>
<organism evidence="8 9">
    <name type="scientific">Corynebacterium choanae</name>
    <dbReference type="NCBI Taxonomy" id="1862358"/>
    <lineage>
        <taxon>Bacteria</taxon>
        <taxon>Bacillati</taxon>
        <taxon>Actinomycetota</taxon>
        <taxon>Actinomycetes</taxon>
        <taxon>Mycobacteriales</taxon>
        <taxon>Corynebacteriaceae</taxon>
        <taxon>Corynebacterium</taxon>
    </lineage>
</organism>
<dbReference type="AlphaFoldDB" id="A0A3G6JCB4"/>
<dbReference type="Pfam" id="PF05154">
    <property type="entry name" value="TM2"/>
    <property type="match status" value="1"/>
</dbReference>
<dbReference type="KEGG" id="ccho:CCHOA_11635"/>
<gene>
    <name evidence="8" type="ORF">CCHOA_11635</name>
</gene>
<keyword evidence="2 6" id="KW-0812">Transmembrane</keyword>
<evidence type="ECO:0000256" key="1">
    <source>
        <dbReference type="ARBA" id="ARBA00004141"/>
    </source>
</evidence>
<dbReference type="Proteomes" id="UP000269019">
    <property type="component" value="Chromosome"/>
</dbReference>
<reference evidence="8 9" key="1">
    <citation type="submission" date="2018-11" db="EMBL/GenBank/DDBJ databases">
        <authorList>
            <person name="Kleinhagauer T."/>
            <person name="Glaeser S.P."/>
            <person name="Spergser J."/>
            <person name="Ruckert C."/>
            <person name="Kaempfer P."/>
            <person name="Busse H.-J."/>
        </authorList>
    </citation>
    <scope>NUCLEOTIDE SEQUENCE [LARGE SCALE GENOMIC DNA]</scope>
    <source>
        <strain evidence="8 9">200CH</strain>
    </source>
</reference>
<evidence type="ECO:0000256" key="6">
    <source>
        <dbReference type="SAM" id="Phobius"/>
    </source>
</evidence>
<feature type="compositionally biased region" description="Low complexity" evidence="5">
    <location>
        <begin position="25"/>
        <end position="35"/>
    </location>
</feature>
<protein>
    <submittedName>
        <fullName evidence="8">TM2 domain protein</fullName>
    </submittedName>
</protein>
<accession>A0A3G6JCB4</accession>
<name>A0A3G6JCB4_9CORY</name>
<evidence type="ECO:0000256" key="5">
    <source>
        <dbReference type="SAM" id="MobiDB-lite"/>
    </source>
</evidence>